<dbReference type="InterPro" id="IPR002293">
    <property type="entry name" value="AA/rel_permease1"/>
</dbReference>
<feature type="transmembrane region" description="Helical" evidence="6">
    <location>
        <begin position="181"/>
        <end position="205"/>
    </location>
</feature>
<dbReference type="Gene3D" id="1.20.1740.10">
    <property type="entry name" value="Amino acid/polyamine transporter I"/>
    <property type="match status" value="1"/>
</dbReference>
<evidence type="ECO:0000256" key="3">
    <source>
        <dbReference type="ARBA" id="ARBA00022692"/>
    </source>
</evidence>
<dbReference type="InterPro" id="IPR050367">
    <property type="entry name" value="APC_superfamily"/>
</dbReference>
<keyword evidence="4 6" id="KW-1133">Transmembrane helix</keyword>
<evidence type="ECO:0000256" key="6">
    <source>
        <dbReference type="SAM" id="Phobius"/>
    </source>
</evidence>
<accession>A0A9X2PVM3</accession>
<dbReference type="PANTHER" id="PTHR42770:SF7">
    <property type="entry name" value="MEMBRANE PROTEIN"/>
    <property type="match status" value="1"/>
</dbReference>
<keyword evidence="3 6" id="KW-0812">Transmembrane</keyword>
<dbReference type="GO" id="GO:0005886">
    <property type="term" value="C:plasma membrane"/>
    <property type="evidence" value="ECO:0007669"/>
    <property type="project" value="UniProtKB-SubCell"/>
</dbReference>
<evidence type="ECO:0000256" key="4">
    <source>
        <dbReference type="ARBA" id="ARBA00022989"/>
    </source>
</evidence>
<evidence type="ECO:0000313" key="8">
    <source>
        <dbReference type="Proteomes" id="UP001155027"/>
    </source>
</evidence>
<dbReference type="GO" id="GO:0022857">
    <property type="term" value="F:transmembrane transporter activity"/>
    <property type="evidence" value="ECO:0007669"/>
    <property type="project" value="InterPro"/>
</dbReference>
<dbReference type="Pfam" id="PF13520">
    <property type="entry name" value="AA_permease_2"/>
    <property type="match status" value="1"/>
</dbReference>
<evidence type="ECO:0000256" key="2">
    <source>
        <dbReference type="ARBA" id="ARBA00022475"/>
    </source>
</evidence>
<name>A0A9X2PVM3_9BACT</name>
<feature type="transmembrane region" description="Helical" evidence="6">
    <location>
        <begin position="261"/>
        <end position="287"/>
    </location>
</feature>
<keyword evidence="2" id="KW-1003">Cell membrane</keyword>
<feature type="transmembrane region" description="Helical" evidence="6">
    <location>
        <begin position="12"/>
        <end position="34"/>
    </location>
</feature>
<feature type="transmembrane region" description="Helical" evidence="6">
    <location>
        <begin position="145"/>
        <end position="161"/>
    </location>
</feature>
<comment type="caution">
    <text evidence="7">The sequence shown here is derived from an EMBL/GenBank/DDBJ whole genome shotgun (WGS) entry which is preliminary data.</text>
</comment>
<feature type="transmembrane region" description="Helical" evidence="6">
    <location>
        <begin position="344"/>
        <end position="361"/>
    </location>
</feature>
<sequence>MAKELERDLGLPSVLAISIGAMVGSGIFILPALAMKMAGPAVVLAYLLAGVLVLPAALSKAEMATAMPEAGGTYVYIERGMGPLLGTIAGIGTWFSLSFKGALALVGGAPYIVLLFDVPPQALALGIAGVLIVVNLLGVKQTGRIQVVLVAVMLAAMVWFVGGSLGDVDPVRFEGFFDEGIGGLLAATGFVYVSYAGVTKVASVAEEIEHPDRNIPLGLLGSLAFTTLLYVLVVTVIVGAAPTADLAGSSTPVADVAGSTLIQWGVLVVVAAAILALVSTANAGLLSASRYPFAMSRDKLVPDALQHVSDRFDTPTTAITVTGGVVLAMIAFVPIDDIAKLGSAFKILVFILVNLALVAFRESDLDDYEPAFRDPMYPWTQGVGVLGGLALLSQMGLVPLVGAVLITGAGALWYGAYARRRVGREGVVRDELRRRVGQQAAERTRAALDTGQRADRVVVGTTEDLRPDRETALVEVGAALTGAFEGGLTVVRFDAVPDQLPLDSAAEVQSPDDVDFETRMDRFGASVDGPFEYGEVVSHDVRHAVANFARHHAVDLLVLERTLSADRSWLDERDLDWISRHCSADLVLVEPTPLAVLDRIALVTDNGPFDPRKVELANGLAAAAGASLVLGHAVPADATEDQRATVRTYHEDLMGLCTVPVESNIVGTTTPAAMARAVSAADLVVVESDAAWWARLLDNREPQRIAGAFGGPAIVVRPQQAEGPSPVRRLLERVAF</sequence>
<organism evidence="7 8">
    <name type="scientific">Salinibacter ruber</name>
    <dbReference type="NCBI Taxonomy" id="146919"/>
    <lineage>
        <taxon>Bacteria</taxon>
        <taxon>Pseudomonadati</taxon>
        <taxon>Rhodothermota</taxon>
        <taxon>Rhodothermia</taxon>
        <taxon>Rhodothermales</taxon>
        <taxon>Salinibacteraceae</taxon>
        <taxon>Salinibacter</taxon>
    </lineage>
</organism>
<gene>
    <name evidence="7" type="ORF">GGP71_001540</name>
</gene>
<dbReference type="RefSeq" id="WP_259080065.1">
    <property type="nucleotide sequence ID" value="NZ_JANUAU010000004.1"/>
</dbReference>
<dbReference type="AlphaFoldDB" id="A0A9X2PVM3"/>
<feature type="transmembrane region" description="Helical" evidence="6">
    <location>
        <begin position="217"/>
        <end position="241"/>
    </location>
</feature>
<feature type="transmembrane region" description="Helical" evidence="6">
    <location>
        <begin position="40"/>
        <end position="58"/>
    </location>
</feature>
<evidence type="ECO:0000313" key="7">
    <source>
        <dbReference type="EMBL" id="MCS3677617.1"/>
    </source>
</evidence>
<dbReference type="Proteomes" id="UP001155027">
    <property type="component" value="Unassembled WGS sequence"/>
</dbReference>
<dbReference type="PANTHER" id="PTHR42770">
    <property type="entry name" value="AMINO ACID TRANSPORTER-RELATED"/>
    <property type="match status" value="1"/>
</dbReference>
<evidence type="ECO:0000256" key="5">
    <source>
        <dbReference type="ARBA" id="ARBA00023136"/>
    </source>
</evidence>
<dbReference type="Gene3D" id="3.40.50.12370">
    <property type="match status" value="1"/>
</dbReference>
<dbReference type="EMBL" id="JANUAU010000004">
    <property type="protein sequence ID" value="MCS3677617.1"/>
    <property type="molecule type" value="Genomic_DNA"/>
</dbReference>
<feature type="transmembrane region" description="Helical" evidence="6">
    <location>
        <begin position="118"/>
        <end position="138"/>
    </location>
</feature>
<evidence type="ECO:0000256" key="1">
    <source>
        <dbReference type="ARBA" id="ARBA00004651"/>
    </source>
</evidence>
<keyword evidence="5 6" id="KW-0472">Membrane</keyword>
<feature type="transmembrane region" description="Helical" evidence="6">
    <location>
        <begin position="84"/>
        <end position="112"/>
    </location>
</feature>
<comment type="subcellular location">
    <subcellularLocation>
        <location evidence="1">Cell membrane</location>
        <topology evidence="1">Multi-pass membrane protein</topology>
    </subcellularLocation>
</comment>
<reference evidence="7" key="1">
    <citation type="submission" date="2022-08" db="EMBL/GenBank/DDBJ databases">
        <title>Genomic Encyclopedia of Type Strains, Phase V (KMG-V): Genome sequencing to study the core and pangenomes of soil and plant-associated prokaryotes.</title>
        <authorList>
            <person name="Whitman W."/>
        </authorList>
    </citation>
    <scope>NUCLEOTIDE SEQUENCE</scope>
    <source>
        <strain evidence="7">0</strain>
    </source>
</reference>
<feature type="transmembrane region" description="Helical" evidence="6">
    <location>
        <begin position="381"/>
        <end position="414"/>
    </location>
</feature>
<protein>
    <submittedName>
        <fullName evidence="7">Amino acid transporter</fullName>
    </submittedName>
</protein>
<proteinExistence type="predicted"/>